<dbReference type="PANTHER" id="PTHR37945">
    <property type="entry name" value="EXTRACELLULAR TUNGSTATE BINDING PROTEIN"/>
    <property type="match status" value="1"/>
</dbReference>
<dbReference type="InterPro" id="IPR024370">
    <property type="entry name" value="PBP_domain"/>
</dbReference>
<reference evidence="3 4" key="1">
    <citation type="submission" date="2023-04" db="EMBL/GenBank/DDBJ databases">
        <authorList>
            <person name="Hsu D."/>
        </authorList>
    </citation>
    <scope>NUCLEOTIDE SEQUENCE [LARGE SCALE GENOMIC DNA]</scope>
    <source>
        <strain evidence="3 4">MK1</strain>
    </source>
</reference>
<name>A0AAU0UMR9_9FIRM</name>
<gene>
    <name evidence="3" type="ORF">MFMK1_001673</name>
</gene>
<keyword evidence="1" id="KW-0472">Membrane</keyword>
<evidence type="ECO:0000313" key="3">
    <source>
        <dbReference type="EMBL" id="WRO21852.1"/>
    </source>
</evidence>
<dbReference type="AlphaFoldDB" id="A0AAU0UMR9"/>
<accession>A0AAU0UMR9</accession>
<feature type="domain" description="PBP" evidence="2">
    <location>
        <begin position="47"/>
        <end position="276"/>
    </location>
</feature>
<proteinExistence type="predicted"/>
<organism evidence="3 4">
    <name type="scientific">Metallumcola ferriviriculae</name>
    <dbReference type="NCBI Taxonomy" id="3039180"/>
    <lineage>
        <taxon>Bacteria</taxon>
        <taxon>Bacillati</taxon>
        <taxon>Bacillota</taxon>
        <taxon>Clostridia</taxon>
        <taxon>Neomoorellales</taxon>
        <taxon>Desulfitibacteraceae</taxon>
        <taxon>Metallumcola</taxon>
    </lineage>
</organism>
<dbReference type="PANTHER" id="PTHR37945:SF1">
    <property type="entry name" value="EXTRACELLULAR TUNGSTATE BINDING PROTEIN"/>
    <property type="match status" value="1"/>
</dbReference>
<dbReference type="KEGG" id="dbc:MFMK1_001673"/>
<dbReference type="InterPro" id="IPR052738">
    <property type="entry name" value="ABC-Tungstate_binding"/>
</dbReference>
<evidence type="ECO:0000256" key="1">
    <source>
        <dbReference type="SAM" id="Phobius"/>
    </source>
</evidence>
<dbReference type="Gene3D" id="3.40.190.10">
    <property type="entry name" value="Periplasmic binding protein-like II"/>
    <property type="match status" value="2"/>
</dbReference>
<dbReference type="PROSITE" id="PS51257">
    <property type="entry name" value="PROKAR_LIPOPROTEIN"/>
    <property type="match status" value="1"/>
</dbReference>
<dbReference type="Pfam" id="PF12849">
    <property type="entry name" value="PBP_like_2"/>
    <property type="match status" value="1"/>
</dbReference>
<dbReference type="Proteomes" id="UP001329915">
    <property type="component" value="Chromosome"/>
</dbReference>
<dbReference type="EMBL" id="CP121694">
    <property type="protein sequence ID" value="WRO21852.1"/>
    <property type="molecule type" value="Genomic_DNA"/>
</dbReference>
<sequence>MINGNRLAYIVLLIIVMGLFAVGCGQQTAPPADTGKQQAADENAGKTDDQVLDKELLLATTTSTYDSGLLDVLEPDFEEKTGYDLQIISKGTGASLKLGQNGDVDVLLVHAKDRELALVEEGYFINRHDVMYNDFIILGPEEDPAGVKGMTNAVEAFKKIADAQLEFASRGDNSGTNMKELAIWESAAIEPTDDWYLSLGQGMGDTLRVANEKQAYTLSDRGTYIAMKDKLNLKALVEGDQIMFNQYGVMAVNPEKHNGINAEGADAFIQYMLSPETQVKIGAYKKYGEQLFTPNA</sequence>
<feature type="transmembrane region" description="Helical" evidence="1">
    <location>
        <begin position="7"/>
        <end position="23"/>
    </location>
</feature>
<protein>
    <submittedName>
        <fullName evidence="3">Substrate-binding domain-containing protein</fullName>
    </submittedName>
</protein>
<keyword evidence="1" id="KW-0812">Transmembrane</keyword>
<evidence type="ECO:0000259" key="2">
    <source>
        <dbReference type="Pfam" id="PF12849"/>
    </source>
</evidence>
<keyword evidence="4" id="KW-1185">Reference proteome</keyword>
<dbReference type="SUPFAM" id="SSF53850">
    <property type="entry name" value="Periplasmic binding protein-like II"/>
    <property type="match status" value="1"/>
</dbReference>
<dbReference type="RefSeq" id="WP_366924680.1">
    <property type="nucleotide sequence ID" value="NZ_CP121694.1"/>
</dbReference>
<keyword evidence="1" id="KW-1133">Transmembrane helix</keyword>
<evidence type="ECO:0000313" key="4">
    <source>
        <dbReference type="Proteomes" id="UP001329915"/>
    </source>
</evidence>